<evidence type="ECO:0000313" key="6">
    <source>
        <dbReference type="Proteomes" id="UP001642409"/>
    </source>
</evidence>
<protein>
    <submittedName>
        <fullName evidence="4">Hypothetical_protein</fullName>
    </submittedName>
</protein>
<reference evidence="3" key="1">
    <citation type="submission" date="2023-06" db="EMBL/GenBank/DDBJ databases">
        <authorList>
            <person name="Kurt Z."/>
        </authorList>
    </citation>
    <scope>NUCLEOTIDE SEQUENCE</scope>
</reference>
<keyword evidence="6" id="KW-1185">Reference proteome</keyword>
<sequence>MKTVSILYKLQTMKSINQVISQSRIAQVRTIITRKESSCQTKDQNCSFEYFHLSRYYMLSHWYKYFPSGSVFSLVLLLAYLIYLLYVDVILLFQQRKSLTLEYAYANIFWNKVNRQFIHKQLVVLCNNIFLLFNLRIYERKGIAPHKYHIVDTAVPNSRLNSDYL</sequence>
<name>A0AA86R035_9EUKA</name>
<gene>
    <name evidence="2" type="ORF">HINF_LOCUS50632</name>
    <name evidence="3" type="ORF">HINF_LOCUS50634</name>
    <name evidence="4" type="ORF">HINF_LOCUS68123</name>
    <name evidence="5" type="ORF">HINF_LOCUS68125</name>
</gene>
<evidence type="ECO:0000313" key="3">
    <source>
        <dbReference type="EMBL" id="CAI9962989.1"/>
    </source>
</evidence>
<dbReference type="EMBL" id="CATOUU010000963">
    <property type="protein sequence ID" value="CAI9962989.1"/>
    <property type="molecule type" value="Genomic_DNA"/>
</dbReference>
<dbReference type="EMBL" id="CAXDID020000479">
    <property type="protein sequence ID" value="CAL6095802.1"/>
    <property type="molecule type" value="Genomic_DNA"/>
</dbReference>
<organism evidence="3">
    <name type="scientific">Hexamita inflata</name>
    <dbReference type="NCBI Taxonomy" id="28002"/>
    <lineage>
        <taxon>Eukaryota</taxon>
        <taxon>Metamonada</taxon>
        <taxon>Diplomonadida</taxon>
        <taxon>Hexamitidae</taxon>
        <taxon>Hexamitinae</taxon>
        <taxon>Hexamita</taxon>
    </lineage>
</organism>
<evidence type="ECO:0000313" key="4">
    <source>
        <dbReference type="EMBL" id="CAL6095798.1"/>
    </source>
</evidence>
<feature type="transmembrane region" description="Helical" evidence="1">
    <location>
        <begin position="71"/>
        <end position="93"/>
    </location>
</feature>
<dbReference type="EMBL" id="CATOUU010000963">
    <property type="protein sequence ID" value="CAI9962987.1"/>
    <property type="molecule type" value="Genomic_DNA"/>
</dbReference>
<keyword evidence="1" id="KW-1133">Transmembrane helix</keyword>
<keyword evidence="1" id="KW-0812">Transmembrane</keyword>
<accession>A0AA86R035</accession>
<dbReference type="AlphaFoldDB" id="A0AA86R035"/>
<dbReference type="Proteomes" id="UP001642409">
    <property type="component" value="Unassembled WGS sequence"/>
</dbReference>
<reference evidence="4 6" key="2">
    <citation type="submission" date="2024-07" db="EMBL/GenBank/DDBJ databases">
        <authorList>
            <person name="Akdeniz Z."/>
        </authorList>
    </citation>
    <scope>NUCLEOTIDE SEQUENCE [LARGE SCALE GENOMIC DNA]</scope>
</reference>
<keyword evidence="1" id="KW-0472">Membrane</keyword>
<evidence type="ECO:0000256" key="1">
    <source>
        <dbReference type="SAM" id="Phobius"/>
    </source>
</evidence>
<comment type="caution">
    <text evidence="3">The sequence shown here is derived from an EMBL/GenBank/DDBJ whole genome shotgun (WGS) entry which is preliminary data.</text>
</comment>
<evidence type="ECO:0000313" key="2">
    <source>
        <dbReference type="EMBL" id="CAI9962987.1"/>
    </source>
</evidence>
<evidence type="ECO:0000313" key="5">
    <source>
        <dbReference type="EMBL" id="CAL6095802.1"/>
    </source>
</evidence>
<proteinExistence type="predicted"/>
<dbReference type="EMBL" id="CAXDID020000479">
    <property type="protein sequence ID" value="CAL6095798.1"/>
    <property type="molecule type" value="Genomic_DNA"/>
</dbReference>